<evidence type="ECO:0000313" key="2">
    <source>
        <dbReference type="Proteomes" id="UP000248606"/>
    </source>
</evidence>
<dbReference type="EMBL" id="QFOZ01000001">
    <property type="protein sequence ID" value="PZP89819.1"/>
    <property type="molecule type" value="Genomic_DNA"/>
</dbReference>
<protein>
    <recommendedName>
        <fullName evidence="3">DUF4439 domain-containing protein</fullName>
    </recommendedName>
</protein>
<organism evidence="1 2">
    <name type="scientific">Lawsonella clevelandensis</name>
    <dbReference type="NCBI Taxonomy" id="1528099"/>
    <lineage>
        <taxon>Bacteria</taxon>
        <taxon>Bacillati</taxon>
        <taxon>Actinomycetota</taxon>
        <taxon>Actinomycetes</taxon>
        <taxon>Mycobacteriales</taxon>
        <taxon>Lawsonellaceae</taxon>
        <taxon>Lawsonella</taxon>
    </lineage>
</organism>
<proteinExistence type="predicted"/>
<gene>
    <name evidence="1" type="ORF">DI579_01255</name>
</gene>
<evidence type="ECO:0000313" key="1">
    <source>
        <dbReference type="EMBL" id="PZP89819.1"/>
    </source>
</evidence>
<dbReference type="AlphaFoldDB" id="A0A2W5KKQ4"/>
<sequence>MAGCSLGKHDTADPLYQLLYSAQCDVHAALSLTTLSSHTKNIITVRKRHIEALQEEIKRQEKLWKAPSEPPHISQKSPVSLKLLQQHLLKASQEALNIVADNTGYRAGLAGSIAASCNALAKVVL</sequence>
<dbReference type="RefSeq" id="WP_290595396.1">
    <property type="nucleotide sequence ID" value="NZ_CAKZIO010000003.1"/>
</dbReference>
<name>A0A2W5KKQ4_9ACTN</name>
<dbReference type="Proteomes" id="UP000248606">
    <property type="component" value="Unassembled WGS sequence"/>
</dbReference>
<accession>A0A2W5KKQ4</accession>
<evidence type="ECO:0008006" key="3">
    <source>
        <dbReference type="Google" id="ProtNLM"/>
    </source>
</evidence>
<comment type="caution">
    <text evidence="1">The sequence shown here is derived from an EMBL/GenBank/DDBJ whole genome shotgun (WGS) entry which is preliminary data.</text>
</comment>
<reference evidence="1 2" key="1">
    <citation type="submission" date="2017-08" db="EMBL/GenBank/DDBJ databases">
        <title>Infants hospitalized years apart are colonized by the same room-sourced microbial strains.</title>
        <authorList>
            <person name="Brooks B."/>
            <person name="Olm M.R."/>
            <person name="Firek B.A."/>
            <person name="Baker R."/>
            <person name="Thomas B.C."/>
            <person name="Morowitz M.J."/>
            <person name="Banfield J.F."/>
        </authorList>
    </citation>
    <scope>NUCLEOTIDE SEQUENCE [LARGE SCALE GENOMIC DNA]</scope>
    <source>
        <strain evidence="1">S2_006_000_R1_57</strain>
    </source>
</reference>